<accession>A0ABX1JEW7</accession>
<evidence type="ECO:0000256" key="1">
    <source>
        <dbReference type="ARBA" id="ARBA00023002"/>
    </source>
</evidence>
<sequence>MTVRGHMSGGSRARVAVVGAGPAGLAVAATLARRGVSAAVLERGASVATSWRGHYDRLHLHTVRWLSHLPGYRIPRTAGRWVSRDEVIAYLERYAVHHDLEIRTGVTVRRVERSGDGWSLRCDDGGRHDLRARAVVVATGYNHSPLLPEWPGRRTYRGTLCHAADYRNGTPFRGQDVLVVGAGNTGAEIAVDLVEHGAARVRLAFRTPPHILRRSQFGIPTQLVAVLLRHAPVALADRLAEPVRKRSVPRLDHKGLPDPGPGVYRGSARGEIPILDTGVVDAVLDGRVEPVPAVTGFDGDRVRLADGTAIRPDAVIAATGYRRGLEPLVGHLGVLGPTGLPLVHGPRTHRTAPGLHFIGYTNPPSGMFREITLDARQIAAALSRTDS</sequence>
<name>A0ABX1JEW7_9PSEU</name>
<keyword evidence="3" id="KW-1185">Reference proteome</keyword>
<keyword evidence="1" id="KW-0560">Oxidoreductase</keyword>
<dbReference type="Pfam" id="PF13738">
    <property type="entry name" value="Pyr_redox_3"/>
    <property type="match status" value="1"/>
</dbReference>
<comment type="caution">
    <text evidence="2">The sequence shown here is derived from an EMBL/GenBank/DDBJ whole genome shotgun (WGS) entry which is preliminary data.</text>
</comment>
<dbReference type="EMBL" id="JAAXLS010000041">
    <property type="protein sequence ID" value="NKQ57761.1"/>
    <property type="molecule type" value="Genomic_DNA"/>
</dbReference>
<reference evidence="2 3" key="1">
    <citation type="submission" date="2020-04" db="EMBL/GenBank/DDBJ databases">
        <title>Novel species.</title>
        <authorList>
            <person name="Teo W.F.A."/>
            <person name="Lipun K."/>
            <person name="Srisuk N."/>
            <person name="Duangmal K."/>
        </authorList>
    </citation>
    <scope>NUCLEOTIDE SEQUENCE [LARGE SCALE GENOMIC DNA]</scope>
    <source>
        <strain evidence="2 3">K13G38</strain>
    </source>
</reference>
<evidence type="ECO:0000313" key="3">
    <source>
        <dbReference type="Proteomes" id="UP000715441"/>
    </source>
</evidence>
<dbReference type="PIRSF" id="PIRSF000332">
    <property type="entry name" value="FMO"/>
    <property type="match status" value="1"/>
</dbReference>
<dbReference type="Gene3D" id="3.50.50.60">
    <property type="entry name" value="FAD/NAD(P)-binding domain"/>
    <property type="match status" value="1"/>
</dbReference>
<dbReference type="Proteomes" id="UP000715441">
    <property type="component" value="Unassembled WGS sequence"/>
</dbReference>
<protein>
    <submittedName>
        <fullName evidence="2">NAD(P)/FAD-dependent oxidoreductase</fullName>
    </submittedName>
</protein>
<proteinExistence type="predicted"/>
<dbReference type="InterPro" id="IPR036188">
    <property type="entry name" value="FAD/NAD-bd_sf"/>
</dbReference>
<dbReference type="PRINTS" id="PR00469">
    <property type="entry name" value="PNDRDTASEII"/>
</dbReference>
<organism evidence="2 3">
    <name type="scientific">Amycolatopsis acididurans</name>
    <dbReference type="NCBI Taxonomy" id="2724524"/>
    <lineage>
        <taxon>Bacteria</taxon>
        <taxon>Bacillati</taxon>
        <taxon>Actinomycetota</taxon>
        <taxon>Actinomycetes</taxon>
        <taxon>Pseudonocardiales</taxon>
        <taxon>Pseudonocardiaceae</taxon>
        <taxon>Amycolatopsis</taxon>
    </lineage>
</organism>
<dbReference type="InterPro" id="IPR050982">
    <property type="entry name" value="Auxin_biosynth/cation_transpt"/>
</dbReference>
<dbReference type="PANTHER" id="PTHR43539:SF78">
    <property type="entry name" value="FLAVIN-CONTAINING MONOOXYGENASE"/>
    <property type="match status" value="1"/>
</dbReference>
<gene>
    <name evidence="2" type="ORF">HFP15_33365</name>
</gene>
<dbReference type="PRINTS" id="PR00368">
    <property type="entry name" value="FADPNR"/>
</dbReference>
<dbReference type="PANTHER" id="PTHR43539">
    <property type="entry name" value="FLAVIN-BINDING MONOOXYGENASE-LIKE PROTEIN (AFU_ORTHOLOGUE AFUA_4G09220)"/>
    <property type="match status" value="1"/>
</dbReference>
<dbReference type="InterPro" id="IPR000960">
    <property type="entry name" value="Flavin_mOase"/>
</dbReference>
<dbReference type="SUPFAM" id="SSF51905">
    <property type="entry name" value="FAD/NAD(P)-binding domain"/>
    <property type="match status" value="2"/>
</dbReference>
<evidence type="ECO:0000313" key="2">
    <source>
        <dbReference type="EMBL" id="NKQ57761.1"/>
    </source>
</evidence>